<dbReference type="InterPro" id="IPR039262">
    <property type="entry name" value="DTWD2/TAPT"/>
</dbReference>
<evidence type="ECO:0000313" key="9">
    <source>
        <dbReference type="Proteomes" id="UP000192257"/>
    </source>
</evidence>
<evidence type="ECO:0000256" key="1">
    <source>
        <dbReference type="ARBA" id="ARBA00012386"/>
    </source>
</evidence>
<reference evidence="8 9" key="1">
    <citation type="submission" date="2017-03" db="EMBL/GenBank/DDBJ databases">
        <title>An alternative strategy for trypanosome survival in the mammalian bloodstream revealed through genome and transcriptome analysis of the ubiquitous bovine parasite Trypanosoma (Megatrypanum) theileri.</title>
        <authorList>
            <person name="Kelly S."/>
            <person name="Ivens A."/>
            <person name="Mott A."/>
            <person name="O'Neill E."/>
            <person name="Emms D."/>
            <person name="Macleod O."/>
            <person name="Voorheis P."/>
            <person name="Matthews J."/>
            <person name="Matthews K."/>
            <person name="Carrington M."/>
        </authorList>
    </citation>
    <scope>NUCLEOTIDE SEQUENCE [LARGE SCALE GENOMIC DNA]</scope>
    <source>
        <strain evidence="8">Edinburgh</strain>
    </source>
</reference>
<gene>
    <name evidence="8" type="ORF">TM35_000093400</name>
</gene>
<dbReference type="EC" id="2.5.1.25" evidence="1"/>
<comment type="catalytic activity">
    <reaction evidence="6">
        <text>a uridine in tRNA + S-adenosyl-L-methionine = a 3-[(3S)-3-amino-3-carboxypropyl]uridine in tRNA + S-methyl-5'-thioadenosine + H(+)</text>
        <dbReference type="Rhea" id="RHEA:62432"/>
        <dbReference type="Rhea" id="RHEA-COMP:13339"/>
        <dbReference type="Rhea" id="RHEA-COMP:16092"/>
        <dbReference type="ChEBI" id="CHEBI:15378"/>
        <dbReference type="ChEBI" id="CHEBI:17509"/>
        <dbReference type="ChEBI" id="CHEBI:59789"/>
        <dbReference type="ChEBI" id="CHEBI:65315"/>
        <dbReference type="ChEBI" id="CHEBI:82930"/>
        <dbReference type="EC" id="2.5.1.25"/>
    </reaction>
</comment>
<evidence type="ECO:0000256" key="6">
    <source>
        <dbReference type="ARBA" id="ARBA00048718"/>
    </source>
</evidence>
<comment type="similarity">
    <text evidence="5">Belongs to the TDD superfamily. DTWD2 family.</text>
</comment>
<dbReference type="InterPro" id="IPR005636">
    <property type="entry name" value="DTW"/>
</dbReference>
<name>A0A1X0P1K8_9TRYP</name>
<dbReference type="Pfam" id="PF03942">
    <property type="entry name" value="DTW"/>
    <property type="match status" value="1"/>
</dbReference>
<accession>A0A1X0P1K8</accession>
<dbReference type="GO" id="GO:0016432">
    <property type="term" value="F:tRNA-uridine aminocarboxypropyltransferase activity"/>
    <property type="evidence" value="ECO:0007669"/>
    <property type="project" value="UniProtKB-EC"/>
</dbReference>
<keyword evidence="9" id="KW-1185">Reference proteome</keyword>
<evidence type="ECO:0000256" key="3">
    <source>
        <dbReference type="ARBA" id="ARBA00022691"/>
    </source>
</evidence>
<keyword evidence="4" id="KW-0819">tRNA processing</keyword>
<evidence type="ECO:0000256" key="4">
    <source>
        <dbReference type="ARBA" id="ARBA00022694"/>
    </source>
</evidence>
<dbReference type="OrthoDB" id="408541at2759"/>
<evidence type="ECO:0000256" key="5">
    <source>
        <dbReference type="ARBA" id="ARBA00034489"/>
    </source>
</evidence>
<proteinExistence type="inferred from homology"/>
<dbReference type="GeneID" id="39984359"/>
<keyword evidence="2" id="KW-0808">Transferase</keyword>
<feature type="domain" description="DTW" evidence="7">
    <location>
        <begin position="77"/>
        <end position="322"/>
    </location>
</feature>
<dbReference type="EMBL" id="NBCO01000009">
    <property type="protein sequence ID" value="ORC90290.1"/>
    <property type="molecule type" value="Genomic_DNA"/>
</dbReference>
<dbReference type="AlphaFoldDB" id="A0A1X0P1K8"/>
<dbReference type="VEuPathDB" id="TriTrypDB:TM35_000093400"/>
<protein>
    <recommendedName>
        <fullName evidence="1">tRNA-uridine aminocarboxypropyltransferase</fullName>
        <ecNumber evidence="1">2.5.1.25</ecNumber>
    </recommendedName>
</protein>
<dbReference type="PANTHER" id="PTHR21392">
    <property type="entry name" value="TRNA-URIDINE AMINOCARBOXYPROPYLTRANSFERASE 2"/>
    <property type="match status" value="1"/>
</dbReference>
<dbReference type="SMART" id="SM01144">
    <property type="entry name" value="DTW"/>
    <property type="match status" value="1"/>
</dbReference>
<organism evidence="8 9">
    <name type="scientific">Trypanosoma theileri</name>
    <dbReference type="NCBI Taxonomy" id="67003"/>
    <lineage>
        <taxon>Eukaryota</taxon>
        <taxon>Discoba</taxon>
        <taxon>Euglenozoa</taxon>
        <taxon>Kinetoplastea</taxon>
        <taxon>Metakinetoplastina</taxon>
        <taxon>Trypanosomatida</taxon>
        <taxon>Trypanosomatidae</taxon>
        <taxon>Trypanosoma</taxon>
    </lineage>
</organism>
<evidence type="ECO:0000259" key="7">
    <source>
        <dbReference type="SMART" id="SM01144"/>
    </source>
</evidence>
<sequence length="423" mass="48547">MNPYKESMLRLVAYAGLPQYGTSERIELPPPNTPEAVYFHSTETPEWKAHIASLPFEERYRASVRRRLSTRMWASAQSNLCLWCWFPKDMCFCSKMEEYREQISSQQRTSEVDVTMVLHVGEVMRGTNSGHIAAFILGAPIRVWGVKEDDLYLQTLADTSADPATTTDVINFDVNINNNNNDEDNIHEEDNDYNNRPFTISLYPEPGALFLEDFVRDLPRRKKVHLLLSDGTWGQATSLNRHIPRSIPRVALSVDGTYTSLFKALRKRTRETGVSTLEATAMAVEQCLRGLDDSNDEIATRTISVLTSVMKDFVDLRCLLKYQDVCFTDCVEDVAELVERRDAGRRVASLGRLRELHKRVENDKEVRHLLLPPVLNYCYACDTPVLWHRMVEHVLGKKHQKSLKENPLFIPSEGSRFCSCLRW</sequence>
<evidence type="ECO:0000256" key="2">
    <source>
        <dbReference type="ARBA" id="ARBA00022679"/>
    </source>
</evidence>
<dbReference type="PANTHER" id="PTHR21392:SF0">
    <property type="entry name" value="TRNA-URIDINE AMINOCARBOXYPROPYLTRANSFERASE 2"/>
    <property type="match status" value="1"/>
</dbReference>
<comment type="caution">
    <text evidence="8">The sequence shown here is derived from an EMBL/GenBank/DDBJ whole genome shotgun (WGS) entry which is preliminary data.</text>
</comment>
<evidence type="ECO:0000313" key="8">
    <source>
        <dbReference type="EMBL" id="ORC90290.1"/>
    </source>
</evidence>
<dbReference type="Proteomes" id="UP000192257">
    <property type="component" value="Unassembled WGS sequence"/>
</dbReference>
<dbReference type="RefSeq" id="XP_028884356.1">
    <property type="nucleotide sequence ID" value="XM_029024579.1"/>
</dbReference>
<keyword evidence="3" id="KW-0949">S-adenosyl-L-methionine</keyword>
<dbReference type="GO" id="GO:0008033">
    <property type="term" value="P:tRNA processing"/>
    <property type="evidence" value="ECO:0007669"/>
    <property type="project" value="UniProtKB-KW"/>
</dbReference>